<dbReference type="InterPro" id="IPR011009">
    <property type="entry name" value="Kinase-like_dom_sf"/>
</dbReference>
<dbReference type="SUPFAM" id="SSF56112">
    <property type="entry name" value="Protein kinase-like (PK-like)"/>
    <property type="match status" value="1"/>
</dbReference>
<keyword evidence="7" id="KW-0472">Membrane</keyword>
<dbReference type="CDD" id="cd14014">
    <property type="entry name" value="STKc_PknB_like"/>
    <property type="match status" value="1"/>
</dbReference>
<dbReference type="SUPFAM" id="SSF48452">
    <property type="entry name" value="TPR-like"/>
    <property type="match status" value="3"/>
</dbReference>
<dbReference type="PROSITE" id="PS00107">
    <property type="entry name" value="PROTEIN_KINASE_ATP"/>
    <property type="match status" value="1"/>
</dbReference>
<dbReference type="PANTHER" id="PTHR43289">
    <property type="entry name" value="MITOGEN-ACTIVATED PROTEIN KINASE KINASE KINASE 20-RELATED"/>
    <property type="match status" value="1"/>
</dbReference>
<feature type="repeat" description="TPR" evidence="5">
    <location>
        <begin position="434"/>
        <end position="467"/>
    </location>
</feature>
<dbReference type="GO" id="GO:0016301">
    <property type="term" value="F:kinase activity"/>
    <property type="evidence" value="ECO:0007669"/>
    <property type="project" value="UniProtKB-KW"/>
</dbReference>
<feature type="binding site" evidence="6">
    <location>
        <position position="41"/>
    </location>
    <ligand>
        <name>ATP</name>
        <dbReference type="ChEBI" id="CHEBI:30616"/>
    </ligand>
</feature>
<accession>A0ABV1HHI3</accession>
<dbReference type="InterPro" id="IPR011990">
    <property type="entry name" value="TPR-like_helical_dom_sf"/>
</dbReference>
<keyword evidence="1" id="KW-0808">Transferase</keyword>
<dbReference type="Gene3D" id="1.25.40.10">
    <property type="entry name" value="Tetratricopeptide repeat domain"/>
    <property type="match status" value="1"/>
</dbReference>
<evidence type="ECO:0000256" key="2">
    <source>
        <dbReference type="ARBA" id="ARBA00022741"/>
    </source>
</evidence>
<keyword evidence="5" id="KW-0802">TPR repeat</keyword>
<dbReference type="SMART" id="SM00028">
    <property type="entry name" value="TPR"/>
    <property type="match status" value="2"/>
</dbReference>
<dbReference type="Gene3D" id="1.10.510.10">
    <property type="entry name" value="Transferase(Phosphotransferase) domain 1"/>
    <property type="match status" value="1"/>
</dbReference>
<evidence type="ECO:0000256" key="7">
    <source>
        <dbReference type="SAM" id="Phobius"/>
    </source>
</evidence>
<evidence type="ECO:0000256" key="6">
    <source>
        <dbReference type="PROSITE-ProRule" id="PRU10141"/>
    </source>
</evidence>
<dbReference type="InterPro" id="IPR017441">
    <property type="entry name" value="Protein_kinase_ATP_BS"/>
</dbReference>
<feature type="repeat" description="TPR" evidence="5">
    <location>
        <begin position="502"/>
        <end position="535"/>
    </location>
</feature>
<name>A0ABV1HHI3_9FIRM</name>
<evidence type="ECO:0000313" key="9">
    <source>
        <dbReference type="EMBL" id="MEQ2561774.1"/>
    </source>
</evidence>
<keyword evidence="4 6" id="KW-0067">ATP-binding</keyword>
<dbReference type="PROSITE" id="PS50011">
    <property type="entry name" value="PROTEIN_KINASE_DOM"/>
    <property type="match status" value="1"/>
</dbReference>
<dbReference type="Gene3D" id="3.30.200.20">
    <property type="entry name" value="Phosphorylase Kinase, domain 1"/>
    <property type="match status" value="1"/>
</dbReference>
<dbReference type="InterPro" id="IPR000719">
    <property type="entry name" value="Prot_kinase_dom"/>
</dbReference>
<dbReference type="PANTHER" id="PTHR43289:SF34">
    <property type="entry name" value="SERINE_THREONINE-PROTEIN KINASE YBDM-RELATED"/>
    <property type="match status" value="1"/>
</dbReference>
<dbReference type="PROSITE" id="PS50005">
    <property type="entry name" value="TPR"/>
    <property type="match status" value="2"/>
</dbReference>
<dbReference type="PROSITE" id="PS00108">
    <property type="entry name" value="PROTEIN_KINASE_ST"/>
    <property type="match status" value="1"/>
</dbReference>
<proteinExistence type="predicted"/>
<comment type="caution">
    <text evidence="9">The sequence shown here is derived from an EMBL/GenBank/DDBJ whole genome shotgun (WGS) entry which is preliminary data.</text>
</comment>
<keyword evidence="7" id="KW-0812">Transmembrane</keyword>
<evidence type="ECO:0000256" key="5">
    <source>
        <dbReference type="PROSITE-ProRule" id="PRU00339"/>
    </source>
</evidence>
<dbReference type="SMART" id="SM00220">
    <property type="entry name" value="S_TKc"/>
    <property type="match status" value="1"/>
</dbReference>
<keyword evidence="10" id="KW-1185">Reference proteome</keyword>
<evidence type="ECO:0000256" key="3">
    <source>
        <dbReference type="ARBA" id="ARBA00022777"/>
    </source>
</evidence>
<keyword evidence="3 9" id="KW-0418">Kinase</keyword>
<dbReference type="EMBL" id="JBBMFJ010000001">
    <property type="protein sequence ID" value="MEQ2561774.1"/>
    <property type="molecule type" value="Genomic_DNA"/>
</dbReference>
<dbReference type="Pfam" id="PF13181">
    <property type="entry name" value="TPR_8"/>
    <property type="match status" value="1"/>
</dbReference>
<organism evidence="9 10">
    <name type="scientific">Ventrimonas faecis</name>
    <dbReference type="NCBI Taxonomy" id="3133170"/>
    <lineage>
        <taxon>Bacteria</taxon>
        <taxon>Bacillati</taxon>
        <taxon>Bacillota</taxon>
        <taxon>Clostridia</taxon>
        <taxon>Lachnospirales</taxon>
        <taxon>Lachnospiraceae</taxon>
        <taxon>Ventrimonas</taxon>
    </lineage>
</organism>
<feature type="transmembrane region" description="Helical" evidence="7">
    <location>
        <begin position="328"/>
        <end position="348"/>
    </location>
</feature>
<keyword evidence="2 6" id="KW-0547">Nucleotide-binding</keyword>
<sequence>MLQPGTRLNNTYTVVEAIGSGGGGIVYKAYHERLQTYVVVKQVKDRVKGILDARGEADVLKNIKHTRLPRVYDFLEIDGEIFTVMDFIPGESLDKVLLKEYKFSQKEVFTWTLRLAEALSYLHSLNPPVIHSDIKPANVMLTPDRDVCLIDFNVSLAFDQEMRMSTGVSSGYSPPEQYRDFSSYCKYLNQANFYNAPTVTMREADETAALNDETVIMDQSISGQTESSISQMVGRGVDERSDVYSLGATVYHLLTGRKPAADFDEITPIRELVPEISEGFAAIIEKMMSLEPENRYQNGTELLYALEHVYELDSEYQNYCKKNRFRKLLIAGMFVAGAAMIAGGFLLMGQENRVAYNRSIEKAQSLMEAGEFEAAGNLIQNARLRLPEDIHSYKEELLCLFSMGEYEKAVSYGKDILNNPSYIVEGEEEQAALGDIFYILGNAYFEQEDYTNAGACFEQAIAQNQKNCLYFRDDAIVQAKTGNADAGEQTLETAITLGLGEDSIYMVQGEIAFSRGQYEEAVNHLKESVQAAQTDELRRRAVILCAQAYKRMGDEWLADEIKLLEEAENTFTLQTSMHISEMLADAYARKAKADTGQSENYYEMALARFKDLYEKGYSTEQMMENIAILYQQTDRLDEAQSMLNDMTDKYPADYKPYKRLAFLEADRQQKKENINRDYSQMKKYYDQAAALYEETGNDGDTEMQMLENMMQDLKKGGWL</sequence>
<reference evidence="9 10" key="1">
    <citation type="submission" date="2024-03" db="EMBL/GenBank/DDBJ databases">
        <title>Human intestinal bacterial collection.</title>
        <authorList>
            <person name="Pauvert C."/>
            <person name="Hitch T.C.A."/>
            <person name="Clavel T."/>
        </authorList>
    </citation>
    <scope>NUCLEOTIDE SEQUENCE [LARGE SCALE GENOMIC DNA]</scope>
    <source>
        <strain evidence="9 10">CLA-AP-H27</strain>
    </source>
</reference>
<evidence type="ECO:0000313" key="10">
    <source>
        <dbReference type="Proteomes" id="UP001437460"/>
    </source>
</evidence>
<dbReference type="RefSeq" id="WP_349228214.1">
    <property type="nucleotide sequence ID" value="NZ_JBBMFJ010000001.1"/>
</dbReference>
<dbReference type="Pfam" id="PF00069">
    <property type="entry name" value="Pkinase"/>
    <property type="match status" value="1"/>
</dbReference>
<keyword evidence="7" id="KW-1133">Transmembrane helix</keyword>
<dbReference type="InterPro" id="IPR008271">
    <property type="entry name" value="Ser/Thr_kinase_AS"/>
</dbReference>
<dbReference type="Proteomes" id="UP001437460">
    <property type="component" value="Unassembled WGS sequence"/>
</dbReference>
<protein>
    <submittedName>
        <fullName evidence="9">Protein kinase</fullName>
    </submittedName>
</protein>
<evidence type="ECO:0000259" key="8">
    <source>
        <dbReference type="PROSITE" id="PS50011"/>
    </source>
</evidence>
<feature type="domain" description="Protein kinase" evidence="8">
    <location>
        <begin position="12"/>
        <end position="311"/>
    </location>
</feature>
<gene>
    <name evidence="9" type="ORF">WMO41_01035</name>
</gene>
<dbReference type="InterPro" id="IPR019734">
    <property type="entry name" value="TPR_rpt"/>
</dbReference>
<evidence type="ECO:0000256" key="1">
    <source>
        <dbReference type="ARBA" id="ARBA00022679"/>
    </source>
</evidence>
<evidence type="ECO:0000256" key="4">
    <source>
        <dbReference type="ARBA" id="ARBA00022840"/>
    </source>
</evidence>